<protein>
    <recommendedName>
        <fullName evidence="3">Conserved oligomeric Golgi complex subunit 1</fullName>
    </recommendedName>
</protein>
<organism evidence="9 10">
    <name type="scientific">Chlamydomonas eustigma</name>
    <dbReference type="NCBI Taxonomy" id="1157962"/>
    <lineage>
        <taxon>Eukaryota</taxon>
        <taxon>Viridiplantae</taxon>
        <taxon>Chlorophyta</taxon>
        <taxon>core chlorophytes</taxon>
        <taxon>Chlorophyceae</taxon>
        <taxon>CS clade</taxon>
        <taxon>Chlamydomonadales</taxon>
        <taxon>Chlamydomonadaceae</taxon>
        <taxon>Chlamydomonas</taxon>
    </lineage>
</organism>
<dbReference type="Proteomes" id="UP000232323">
    <property type="component" value="Unassembled WGS sequence"/>
</dbReference>
<evidence type="ECO:0000313" key="9">
    <source>
        <dbReference type="EMBL" id="GAX74233.1"/>
    </source>
</evidence>
<evidence type="ECO:0000256" key="8">
    <source>
        <dbReference type="SAM" id="MobiDB-lite"/>
    </source>
</evidence>
<keyword evidence="6" id="KW-0333">Golgi apparatus</keyword>
<dbReference type="AlphaFoldDB" id="A0A250WTT2"/>
<keyword evidence="4" id="KW-0813">Transport</keyword>
<dbReference type="GO" id="GO:0006891">
    <property type="term" value="P:intra-Golgi vesicle-mediated transport"/>
    <property type="evidence" value="ECO:0007669"/>
    <property type="project" value="InterPro"/>
</dbReference>
<dbReference type="EMBL" id="BEGY01000006">
    <property type="protein sequence ID" value="GAX74233.1"/>
    <property type="molecule type" value="Genomic_DNA"/>
</dbReference>
<reference evidence="9 10" key="1">
    <citation type="submission" date="2017-08" db="EMBL/GenBank/DDBJ databases">
        <title>Acidophilic green algal genome provides insights into adaptation to an acidic environment.</title>
        <authorList>
            <person name="Hirooka S."/>
            <person name="Hirose Y."/>
            <person name="Kanesaki Y."/>
            <person name="Higuchi S."/>
            <person name="Fujiwara T."/>
            <person name="Onuma R."/>
            <person name="Era A."/>
            <person name="Ohbayashi R."/>
            <person name="Uzuka A."/>
            <person name="Nozaki H."/>
            <person name="Yoshikawa H."/>
            <person name="Miyagishima S.Y."/>
        </authorList>
    </citation>
    <scope>NUCLEOTIDE SEQUENCE [LARGE SCALE GENOMIC DNA]</scope>
    <source>
        <strain evidence="9 10">NIES-2499</strain>
    </source>
</reference>
<evidence type="ECO:0000256" key="2">
    <source>
        <dbReference type="ARBA" id="ARBA00006653"/>
    </source>
</evidence>
<sequence length="1235" mass="129407">MIGSQDPGGKDVKKKTSSAQLHAEKLFEAKPIADIREIEKRTRSDIDVKKKQLRQLVGGSYKDLIDNADRIVAISNLCGQIISNVKDVQGGFASLARSFASSETLLLEKRDSFTKHEALNAVGSRVKYLIDTPEIIWGALDSSNYMEAARRLLRAHKVHALLSKSFSKEDLSRFPLLDHHWPLVEKFRKQILDSVHSVLASKAALNSEAAVDALAAACALDGLTSQTALDLLLKLRTTYISQQLEAAAVPVVGKTSSDQKGSLFQTTEQLSNLAVSIQMTIHQVGELFLLPVGTQAPAVTGIPGPSGSPAICTLQVATMEESEASELMFSGHGTLHGVAAAPKSQAAGAAAGGIAAEAVAWKEACHLITGGLAALTPGQVEKACMAWVHDTAASFLSNAGPLLSVCTSAAMLSEAESALHQAIRKWQPVSEGRYSTALNTGLAITSNLGQGLISRPSVNTPAAALDVKGSATAGTAWDQVCVQVLGFPLNLWQEIFQAPFLVQCKSIIQQDFRTIAQGFIHPLKSYLEAAGNADPVSPGQLPATSWPQNAPGLSAGAARESLDLNALTRTWSERASGLKNTASVMVEKREATGFRNCVHHMLRDLDMDLLNLLNSVLMLQSGPVETSVNNSSSLTLARPPLKVLQRAPSLATTSSTGGVAGDAAAAAAARAAELEVFVQDKCSDMSASIAAHLKEQLHHFQVLPEGAAGAAGAEQVLLLGRLCSGLASDSKYLPVLLGAPELWRATAAAAVTAGGGSLQGAAAAGRLRHTMGRQGLSSQRSQQAIEAFSALSLSAFRCWAVWSGASLAKQLGSYVEHDDLLSISSTPQSWQEVVVSMTGQQGSGTDGASALLISSTSEAPAADMRFHLPACPSPSAMALLEAACQEVRRAGDHTAGVEALQVLEWELSEAVLRTINEYLDRGSDLAHVPRLSEKGVLQLLFDVRTIRDVLAGARPHGTSSSATAASDTRTSSLIPTAVPDPVMAAAMADRKRAWQRLEQQLQDRLDPIDWATYEPYFWGHVQKYASRVSVLFGTLTQLHRSVGQEGTSRQSQHQQLGAASDTNALNVLPVAPRFQYLPISAPTAVGLTGSALSSISLSPSLGGPVGRHGMRGVLPGNANVSGTSLCSDLAGSFSFADLGMAGKAGEFVSGSTEGDVGSKSGGSIGEAASASMAAGASALSAFQARLQAGLGTMLGDKAAEMTAIAQQRLDNIADFTALGSGLLNSSGLFKAAPRK</sequence>
<evidence type="ECO:0000256" key="4">
    <source>
        <dbReference type="ARBA" id="ARBA00022448"/>
    </source>
</evidence>
<evidence type="ECO:0000256" key="1">
    <source>
        <dbReference type="ARBA" id="ARBA00004395"/>
    </source>
</evidence>
<evidence type="ECO:0000256" key="6">
    <source>
        <dbReference type="ARBA" id="ARBA00023034"/>
    </source>
</evidence>
<dbReference type="InterPro" id="IPR033370">
    <property type="entry name" value="COG1"/>
</dbReference>
<dbReference type="GO" id="GO:0017119">
    <property type="term" value="C:Golgi transport complex"/>
    <property type="evidence" value="ECO:0007669"/>
    <property type="project" value="InterPro"/>
</dbReference>
<evidence type="ECO:0000256" key="3">
    <source>
        <dbReference type="ARBA" id="ARBA00020978"/>
    </source>
</evidence>
<evidence type="ECO:0000313" key="10">
    <source>
        <dbReference type="Proteomes" id="UP000232323"/>
    </source>
</evidence>
<keyword evidence="5" id="KW-0653">Protein transport</keyword>
<dbReference type="GO" id="GO:0000139">
    <property type="term" value="C:Golgi membrane"/>
    <property type="evidence" value="ECO:0007669"/>
    <property type="project" value="UniProtKB-SubCell"/>
</dbReference>
<proteinExistence type="inferred from homology"/>
<evidence type="ECO:0000256" key="5">
    <source>
        <dbReference type="ARBA" id="ARBA00022927"/>
    </source>
</evidence>
<evidence type="ECO:0000256" key="7">
    <source>
        <dbReference type="ARBA" id="ARBA00023136"/>
    </source>
</evidence>
<name>A0A250WTT2_9CHLO</name>
<dbReference type="Pfam" id="PF08700">
    <property type="entry name" value="VPS51_Exo84_N"/>
    <property type="match status" value="1"/>
</dbReference>
<comment type="similarity">
    <text evidence="2">Belongs to the COG1 family.</text>
</comment>
<accession>A0A250WTT2</accession>
<dbReference type="PANTHER" id="PTHR31658:SF0">
    <property type="entry name" value="CONSERVED OLIGOMERIC GOLGI COMPLEX SUBUNIT 1"/>
    <property type="match status" value="1"/>
</dbReference>
<dbReference type="OrthoDB" id="46189at2759"/>
<comment type="caution">
    <text evidence="9">The sequence shown here is derived from an EMBL/GenBank/DDBJ whole genome shotgun (WGS) entry which is preliminary data.</text>
</comment>
<keyword evidence="10" id="KW-1185">Reference proteome</keyword>
<feature type="compositionally biased region" description="Low complexity" evidence="8">
    <location>
        <begin position="958"/>
        <end position="975"/>
    </location>
</feature>
<comment type="subcellular location">
    <subcellularLocation>
        <location evidence="1">Golgi apparatus membrane</location>
        <topology evidence="1">Peripheral membrane protein</topology>
    </subcellularLocation>
</comment>
<dbReference type="GO" id="GO:0015031">
    <property type="term" value="P:protein transport"/>
    <property type="evidence" value="ECO:0007669"/>
    <property type="project" value="UniProtKB-KW"/>
</dbReference>
<feature type="region of interest" description="Disordered" evidence="8">
    <location>
        <begin position="954"/>
        <end position="975"/>
    </location>
</feature>
<dbReference type="STRING" id="1157962.A0A250WTT2"/>
<keyword evidence="7" id="KW-0472">Membrane</keyword>
<dbReference type="PANTHER" id="PTHR31658">
    <property type="entry name" value="CONSERVED OLIGOMERIC GOLGI COMPLEX SUBUNIT 1"/>
    <property type="match status" value="1"/>
</dbReference>
<gene>
    <name evidence="9" type="ORF">CEUSTIGMA_g1682.t1</name>
</gene>